<dbReference type="Proteomes" id="UP000095280">
    <property type="component" value="Unplaced"/>
</dbReference>
<dbReference type="WBParaSite" id="maker-uti_cns_0006133-snap-gene-0.3-mRNA-1">
    <property type="protein sequence ID" value="maker-uti_cns_0006133-snap-gene-0.3-mRNA-1"/>
    <property type="gene ID" value="maker-uti_cns_0006133-snap-gene-0.3"/>
</dbReference>
<accession>A0A1I8HGP6</accession>
<feature type="compositionally biased region" description="Gly residues" evidence="1">
    <location>
        <begin position="52"/>
        <end position="61"/>
    </location>
</feature>
<protein>
    <submittedName>
        <fullName evidence="3">Os01g0772100 protein</fullName>
    </submittedName>
</protein>
<dbReference type="AlphaFoldDB" id="A0A1I8HGP6"/>
<keyword evidence="2" id="KW-1185">Reference proteome</keyword>
<name>A0A1I8HGP6_9PLAT</name>
<sequence>AATGASKFLSVDRCLLELDIPLAVEAGAAEAEVEAAAEVSASASARGDEVGQDGGGGGGGAARTKWPAAMGRAFLCGLSFLAEPPIGTADSASRTSCCQ</sequence>
<evidence type="ECO:0000313" key="2">
    <source>
        <dbReference type="Proteomes" id="UP000095280"/>
    </source>
</evidence>
<organism evidence="2 3">
    <name type="scientific">Macrostomum lignano</name>
    <dbReference type="NCBI Taxonomy" id="282301"/>
    <lineage>
        <taxon>Eukaryota</taxon>
        <taxon>Metazoa</taxon>
        <taxon>Spiralia</taxon>
        <taxon>Lophotrochozoa</taxon>
        <taxon>Platyhelminthes</taxon>
        <taxon>Rhabditophora</taxon>
        <taxon>Macrostomorpha</taxon>
        <taxon>Macrostomida</taxon>
        <taxon>Macrostomidae</taxon>
        <taxon>Macrostomum</taxon>
    </lineage>
</organism>
<proteinExistence type="predicted"/>
<feature type="region of interest" description="Disordered" evidence="1">
    <location>
        <begin position="40"/>
        <end position="63"/>
    </location>
</feature>
<evidence type="ECO:0000313" key="3">
    <source>
        <dbReference type="WBParaSite" id="maker-uti_cns_0006133-snap-gene-0.3-mRNA-1"/>
    </source>
</evidence>
<evidence type="ECO:0000256" key="1">
    <source>
        <dbReference type="SAM" id="MobiDB-lite"/>
    </source>
</evidence>
<reference evidence="3" key="1">
    <citation type="submission" date="2016-11" db="UniProtKB">
        <authorList>
            <consortium name="WormBaseParasite"/>
        </authorList>
    </citation>
    <scope>IDENTIFICATION</scope>
</reference>